<keyword evidence="3" id="KW-1185">Reference proteome</keyword>
<evidence type="ECO:0000313" key="2">
    <source>
        <dbReference type="EMBL" id="QEJ96598.1"/>
    </source>
</evidence>
<organism evidence="1 3">
    <name type="scientific">Treponema phagedenis</name>
    <dbReference type="NCBI Taxonomy" id="162"/>
    <lineage>
        <taxon>Bacteria</taxon>
        <taxon>Pseudomonadati</taxon>
        <taxon>Spirochaetota</taxon>
        <taxon>Spirochaetia</taxon>
        <taxon>Spirochaetales</taxon>
        <taxon>Treponemataceae</taxon>
        <taxon>Treponema</taxon>
    </lineage>
</organism>
<dbReference type="Proteomes" id="UP000323594">
    <property type="component" value="Chromosome"/>
</dbReference>
<proteinExistence type="predicted"/>
<protein>
    <recommendedName>
        <fullName evidence="5">PilZ domain-containing protein</fullName>
    </recommendedName>
</protein>
<reference evidence="3" key="1">
    <citation type="submission" date="2015-01" db="EMBL/GenBank/DDBJ databases">
        <authorList>
            <person name="Manzoor Shahid"/>
            <person name="Zubair Saima"/>
        </authorList>
    </citation>
    <scope>NUCLEOTIDE SEQUENCE [LARGE SCALE GENOMIC DNA]</scope>
    <source>
        <strain evidence="3">V1</strain>
    </source>
</reference>
<evidence type="ECO:0000313" key="4">
    <source>
        <dbReference type="Proteomes" id="UP000323594"/>
    </source>
</evidence>
<reference evidence="2 4" key="3">
    <citation type="submission" date="2019-08" db="EMBL/GenBank/DDBJ databases">
        <authorList>
            <person name="Kuhnert P."/>
        </authorList>
    </citation>
    <scope>NUCLEOTIDE SEQUENCE [LARGE SCALE GENOMIC DNA]</scope>
    <source>
        <strain evidence="2 4">B36.5</strain>
    </source>
</reference>
<evidence type="ECO:0000313" key="1">
    <source>
        <dbReference type="EMBL" id="CEM63448.1"/>
    </source>
</evidence>
<dbReference type="OrthoDB" id="361732at2"/>
<sequence length="113" mass="12982">MSEEKRRAERYQDFARVFAKEITPLAGVLNNVNKGGCMINFSHISDLDMNDEYTVTIFPSPDKEMNPFDILVQPMWKHEEPDSYKVGFSVLHSKGTAQYNLYVEKVAELCSND</sequence>
<reference evidence="1" key="2">
    <citation type="submission" date="2015-01" db="EMBL/GenBank/DDBJ databases">
        <authorList>
            <person name="Xiang T."/>
            <person name="Song Y."/>
            <person name="Huang L."/>
            <person name="Wang B."/>
            <person name="Wu P."/>
        </authorList>
    </citation>
    <scope>NUCLEOTIDE SEQUENCE [LARGE SCALE GENOMIC DNA]</scope>
    <source>
        <strain evidence="1">V1</strain>
    </source>
</reference>
<dbReference type="AlphaFoldDB" id="A0A0B7GY75"/>
<dbReference type="Proteomes" id="UP000042527">
    <property type="component" value="Unassembled WGS sequence"/>
</dbReference>
<gene>
    <name evidence="2" type="ORF">FUT82_00280</name>
    <name evidence="1" type="ORF">TPHV1_90077</name>
</gene>
<name>A0A0B7GY75_TREPH</name>
<dbReference type="EMBL" id="CP042817">
    <property type="protein sequence ID" value="QEJ96598.1"/>
    <property type="molecule type" value="Genomic_DNA"/>
</dbReference>
<evidence type="ECO:0000313" key="3">
    <source>
        <dbReference type="Proteomes" id="UP000042527"/>
    </source>
</evidence>
<dbReference type="GeneID" id="57751751"/>
<accession>A0A0B7GY75</accession>
<dbReference type="EMBL" id="CDNC01000051">
    <property type="protein sequence ID" value="CEM63448.1"/>
    <property type="molecule type" value="Genomic_DNA"/>
</dbReference>
<dbReference type="RefSeq" id="WP_002696060.1">
    <property type="nucleotide sequence ID" value="NZ_CDNC01000051.1"/>
</dbReference>
<evidence type="ECO:0008006" key="5">
    <source>
        <dbReference type="Google" id="ProtNLM"/>
    </source>
</evidence>